<name>A0A2T0S320_9BACT</name>
<dbReference type="RefSeq" id="WP_146141529.1">
    <property type="nucleotide sequence ID" value="NZ_PVTE01000031.1"/>
</dbReference>
<dbReference type="Proteomes" id="UP000238375">
    <property type="component" value="Unassembled WGS sequence"/>
</dbReference>
<dbReference type="EMBL" id="PVTE01000031">
    <property type="protein sequence ID" value="PRY27818.1"/>
    <property type="molecule type" value="Genomic_DNA"/>
</dbReference>
<keyword evidence="2" id="KW-1185">Reference proteome</keyword>
<organism evidence="1 2">
    <name type="scientific">Spirosoma oryzae</name>
    <dbReference type="NCBI Taxonomy" id="1469603"/>
    <lineage>
        <taxon>Bacteria</taxon>
        <taxon>Pseudomonadati</taxon>
        <taxon>Bacteroidota</taxon>
        <taxon>Cytophagia</taxon>
        <taxon>Cytophagales</taxon>
        <taxon>Cytophagaceae</taxon>
        <taxon>Spirosoma</taxon>
    </lineage>
</organism>
<proteinExistence type="predicted"/>
<dbReference type="AlphaFoldDB" id="A0A2T0S320"/>
<gene>
    <name evidence="1" type="ORF">CLV58_13136</name>
</gene>
<evidence type="ECO:0000313" key="1">
    <source>
        <dbReference type="EMBL" id="PRY27818.1"/>
    </source>
</evidence>
<sequence length="295" mass="33080">MMVSIDNFRRGGLLIGLYLLTRCAWAQMPPVNTLYPSTSDPVGLEQQIDQLIQEQSGSIMNGLQGYGFNFGKAIEQKILDEVMSGIASAVVYAPIAEKILTAYQKQKNNSLAQQLGQVKNVAKAGLNNQLKIQYQDLKLAYEKAKYNAVESRMFNGSKTELFANKQTDGLYGNYVGVVDEFYKSQAQHDMLRQDDKYMGYYVIGTAATLAGTDDMKAKMAMAKRTYQPGSSSGEVTQTSAYDRIMLKQQIRDQALRQQAGLYSMQGLTRANILNKQRQLQRKRYSQTIKLPSQNL</sequence>
<comment type="caution">
    <text evidence="1">The sequence shown here is derived from an EMBL/GenBank/DDBJ whole genome shotgun (WGS) entry which is preliminary data.</text>
</comment>
<accession>A0A2T0S320</accession>
<protein>
    <submittedName>
        <fullName evidence="1">Uncharacterized protein</fullName>
    </submittedName>
</protein>
<reference evidence="1 2" key="1">
    <citation type="submission" date="2018-03" db="EMBL/GenBank/DDBJ databases">
        <title>Genomic Encyclopedia of Archaeal and Bacterial Type Strains, Phase II (KMG-II): from individual species to whole genera.</title>
        <authorList>
            <person name="Goeker M."/>
        </authorList>
    </citation>
    <scope>NUCLEOTIDE SEQUENCE [LARGE SCALE GENOMIC DNA]</scope>
    <source>
        <strain evidence="1 2">DSM 28354</strain>
    </source>
</reference>
<evidence type="ECO:0000313" key="2">
    <source>
        <dbReference type="Proteomes" id="UP000238375"/>
    </source>
</evidence>